<evidence type="ECO:0000256" key="1">
    <source>
        <dbReference type="ARBA" id="ARBA00005254"/>
    </source>
</evidence>
<reference evidence="4" key="1">
    <citation type="journal article" date="2019" name="Int. J. Syst. Evol. Microbiol.">
        <title>The Global Catalogue of Microorganisms (GCM) 10K type strain sequencing project: providing services to taxonomists for standard genome sequencing and annotation.</title>
        <authorList>
            <consortium name="The Broad Institute Genomics Platform"/>
            <consortium name="The Broad Institute Genome Sequencing Center for Infectious Disease"/>
            <person name="Wu L."/>
            <person name="Ma J."/>
        </authorList>
    </citation>
    <scope>NUCLEOTIDE SEQUENCE [LARGE SCALE GENOMIC DNA]</scope>
    <source>
        <strain evidence="4">NBRC 112299</strain>
    </source>
</reference>
<dbReference type="PANTHER" id="PTHR43841">
    <property type="entry name" value="3-HYDROXYACYL-THIOESTER DEHYDRATASE HTDX-RELATED"/>
    <property type="match status" value="1"/>
</dbReference>
<comment type="caution">
    <text evidence="3">The sequence shown here is derived from an EMBL/GenBank/DDBJ whole genome shotgun (WGS) entry which is preliminary data.</text>
</comment>
<dbReference type="PANTHER" id="PTHR43841:SF1">
    <property type="entry name" value="3-HYDROXYACYL-THIOESTER DEHYDRATASE X"/>
    <property type="match status" value="1"/>
</dbReference>
<comment type="similarity">
    <text evidence="1">Belongs to the enoyl-CoA hydratase/isomerase family.</text>
</comment>
<sequence>MTQTVRLDAVPRLGPAFARALVPTRAKDATVPGHEVRLERQRQDVTRLADYCRVTGFTLRDTVPPTWLHVLAFPLHVHLLGDPRASVRLVGAVHVTNTMTQHRPVRVGEPLDIAVRAGHVRSHRRGALVDLQATVSTDGALVWEGVSTYLATGMRAPGTPTDEAHEPFAPVTPHARWRLPATLGRDYRRVSGDPNPIHTSKVAARGFGFARPIIHGMWTHARALAALESRLPERYSVEVNFVKPVLLPGTIGFHAADAGGGWDAAVTTRDGAKPHLRMRVRP</sequence>
<dbReference type="EMBL" id="BSUN01000001">
    <property type="protein sequence ID" value="GMA37529.1"/>
    <property type="molecule type" value="Genomic_DNA"/>
</dbReference>
<organism evidence="3 4">
    <name type="scientific">Demequina litorisediminis</name>
    <dbReference type="NCBI Taxonomy" id="1849022"/>
    <lineage>
        <taxon>Bacteria</taxon>
        <taxon>Bacillati</taxon>
        <taxon>Actinomycetota</taxon>
        <taxon>Actinomycetes</taxon>
        <taxon>Micrococcales</taxon>
        <taxon>Demequinaceae</taxon>
        <taxon>Demequina</taxon>
    </lineage>
</organism>
<dbReference type="RefSeq" id="WP_284329438.1">
    <property type="nucleotide sequence ID" value="NZ_BSUN01000001.1"/>
</dbReference>
<gene>
    <name evidence="3" type="ORF">GCM10025876_37330</name>
</gene>
<dbReference type="Pfam" id="PF01575">
    <property type="entry name" value="MaoC_dehydratas"/>
    <property type="match status" value="1"/>
</dbReference>
<evidence type="ECO:0000259" key="2">
    <source>
        <dbReference type="Pfam" id="PF01575"/>
    </source>
</evidence>
<dbReference type="SUPFAM" id="SSF54637">
    <property type="entry name" value="Thioesterase/thiol ester dehydrase-isomerase"/>
    <property type="match status" value="2"/>
</dbReference>
<feature type="domain" description="MaoC-like" evidence="2">
    <location>
        <begin position="186"/>
        <end position="256"/>
    </location>
</feature>
<dbReference type="Gene3D" id="3.10.129.10">
    <property type="entry name" value="Hotdog Thioesterase"/>
    <property type="match status" value="1"/>
</dbReference>
<dbReference type="InterPro" id="IPR002539">
    <property type="entry name" value="MaoC-like_dom"/>
</dbReference>
<accession>A0ABQ6ILG8</accession>
<protein>
    <recommendedName>
        <fullName evidence="2">MaoC-like domain-containing protein</fullName>
    </recommendedName>
</protein>
<dbReference type="Proteomes" id="UP001157125">
    <property type="component" value="Unassembled WGS sequence"/>
</dbReference>
<proteinExistence type="inferred from homology"/>
<evidence type="ECO:0000313" key="3">
    <source>
        <dbReference type="EMBL" id="GMA37529.1"/>
    </source>
</evidence>
<evidence type="ECO:0000313" key="4">
    <source>
        <dbReference type="Proteomes" id="UP001157125"/>
    </source>
</evidence>
<keyword evidence="4" id="KW-1185">Reference proteome</keyword>
<dbReference type="InterPro" id="IPR029069">
    <property type="entry name" value="HotDog_dom_sf"/>
</dbReference>
<name>A0ABQ6ILG8_9MICO</name>